<evidence type="ECO:0000256" key="5">
    <source>
        <dbReference type="ARBA" id="ARBA00023274"/>
    </source>
</evidence>
<keyword evidence="2 7" id="KW-0699">rRNA-binding</keyword>
<evidence type="ECO:0000256" key="3">
    <source>
        <dbReference type="ARBA" id="ARBA00022884"/>
    </source>
</evidence>
<sequence>MFKKIDKNANRVKRHLRIRKNLTGTSEKPRLCVFKSNTNIYAQLIDDVNHNTLVAASTLDKDFNGESKSNKEAAKLVGELIGKKAIDKGIEQCVFDRSGYLYHGKVKELAEGARSAGLKF</sequence>
<dbReference type="FunFam" id="3.30.420.100:FF:000001">
    <property type="entry name" value="50S ribosomal protein L18"/>
    <property type="match status" value="1"/>
</dbReference>
<dbReference type="RefSeq" id="WP_002841107.1">
    <property type="nucleotide sequence ID" value="NZ_CAMPWK010000021.1"/>
</dbReference>
<organism evidence="8 9">
    <name type="scientific">Finegoldia magna</name>
    <name type="common">Peptostreptococcus magnus</name>
    <dbReference type="NCBI Taxonomy" id="1260"/>
    <lineage>
        <taxon>Bacteria</taxon>
        <taxon>Bacillati</taxon>
        <taxon>Bacillota</taxon>
        <taxon>Tissierellia</taxon>
        <taxon>Tissierellales</taxon>
        <taxon>Peptoniphilaceae</taxon>
        <taxon>Finegoldia</taxon>
    </lineage>
</organism>
<reference evidence="8 9" key="1">
    <citation type="submission" date="2020-05" db="EMBL/GenBank/DDBJ databases">
        <title>FDA dAtabase for Regulatory Grade micrObial Sequences (FDA-ARGOS): Supporting development and validation of Infectious Disease Dx tests.</title>
        <authorList>
            <person name="Pederson C."/>
            <person name="Tallon L."/>
            <person name="Sadzewicz L."/>
            <person name="Zhao X."/>
            <person name="Vavikolanu K."/>
            <person name="Mehta A."/>
            <person name="Aluvathingal J."/>
            <person name="Nadendla S."/>
            <person name="Myers T."/>
            <person name="Yan Y."/>
            <person name="Sichtig H."/>
        </authorList>
    </citation>
    <scope>NUCLEOTIDE SEQUENCE [LARGE SCALE GENOMIC DNA]</scope>
    <source>
        <strain evidence="8 9">FDAARGOS_764</strain>
    </source>
</reference>
<accession>A0A133MUD2</accession>
<comment type="subunit">
    <text evidence="7">Part of the 50S ribosomal subunit; part of the 5S rRNA/L5/L18/L25 subcomplex. Contacts the 5S and 23S rRNAs.</text>
</comment>
<protein>
    <recommendedName>
        <fullName evidence="6 7">Large ribosomal subunit protein uL18</fullName>
    </recommendedName>
</protein>
<evidence type="ECO:0000256" key="2">
    <source>
        <dbReference type="ARBA" id="ARBA00022730"/>
    </source>
</evidence>
<evidence type="ECO:0000256" key="1">
    <source>
        <dbReference type="ARBA" id="ARBA00007116"/>
    </source>
</evidence>
<comment type="function">
    <text evidence="7">This is one of the proteins that bind and probably mediate the attachment of the 5S RNA into the large ribosomal subunit, where it forms part of the central protuberance.</text>
</comment>
<dbReference type="InterPro" id="IPR057268">
    <property type="entry name" value="Ribosomal_L18"/>
</dbReference>
<dbReference type="EMBL" id="CP054000">
    <property type="protein sequence ID" value="QKH79312.1"/>
    <property type="molecule type" value="Genomic_DNA"/>
</dbReference>
<dbReference type="AlphaFoldDB" id="A0A133MUD2"/>
<evidence type="ECO:0000256" key="6">
    <source>
        <dbReference type="ARBA" id="ARBA00035197"/>
    </source>
</evidence>
<dbReference type="GO" id="GO:0006412">
    <property type="term" value="P:translation"/>
    <property type="evidence" value="ECO:0007669"/>
    <property type="project" value="UniProtKB-UniRule"/>
</dbReference>
<keyword evidence="4 7" id="KW-0689">Ribosomal protein</keyword>
<dbReference type="Proteomes" id="UP000502899">
    <property type="component" value="Chromosome"/>
</dbReference>
<dbReference type="Gene3D" id="3.30.420.100">
    <property type="match status" value="1"/>
</dbReference>
<evidence type="ECO:0000313" key="8">
    <source>
        <dbReference type="EMBL" id="QKH79312.1"/>
    </source>
</evidence>
<dbReference type="InterPro" id="IPR004389">
    <property type="entry name" value="Ribosomal_uL18_bac-type"/>
</dbReference>
<dbReference type="GO" id="GO:0022625">
    <property type="term" value="C:cytosolic large ribosomal subunit"/>
    <property type="evidence" value="ECO:0007669"/>
    <property type="project" value="TreeGrafter"/>
</dbReference>
<dbReference type="SUPFAM" id="SSF53137">
    <property type="entry name" value="Translational machinery components"/>
    <property type="match status" value="1"/>
</dbReference>
<name>A0A133MUD2_FINMA</name>
<keyword evidence="3 7" id="KW-0694">RNA-binding</keyword>
<dbReference type="PANTHER" id="PTHR12899">
    <property type="entry name" value="39S RIBOSOMAL PROTEIN L18, MITOCHONDRIAL"/>
    <property type="match status" value="1"/>
</dbReference>
<dbReference type="InterPro" id="IPR005484">
    <property type="entry name" value="Ribosomal_uL18_bac/plant/anim"/>
</dbReference>
<proteinExistence type="inferred from homology"/>
<gene>
    <name evidence="7 8" type="primary">rplR</name>
    <name evidence="8" type="ORF">FOC70_02590</name>
</gene>
<dbReference type="GO" id="GO:0008097">
    <property type="term" value="F:5S rRNA binding"/>
    <property type="evidence" value="ECO:0007669"/>
    <property type="project" value="TreeGrafter"/>
</dbReference>
<dbReference type="Pfam" id="PF00861">
    <property type="entry name" value="Ribosomal_L18p"/>
    <property type="match status" value="1"/>
</dbReference>
<dbReference type="GO" id="GO:0003735">
    <property type="term" value="F:structural constituent of ribosome"/>
    <property type="evidence" value="ECO:0007669"/>
    <property type="project" value="InterPro"/>
</dbReference>
<dbReference type="NCBIfam" id="TIGR00060">
    <property type="entry name" value="L18_bact"/>
    <property type="match status" value="1"/>
</dbReference>
<dbReference type="PANTHER" id="PTHR12899:SF3">
    <property type="entry name" value="LARGE RIBOSOMAL SUBUNIT PROTEIN UL18M"/>
    <property type="match status" value="1"/>
</dbReference>
<keyword evidence="5 7" id="KW-0687">Ribonucleoprotein</keyword>
<comment type="similarity">
    <text evidence="1 7">Belongs to the universal ribosomal protein uL18 family.</text>
</comment>
<dbReference type="CDD" id="cd00432">
    <property type="entry name" value="Ribosomal_L18_L5e"/>
    <property type="match status" value="1"/>
</dbReference>
<evidence type="ECO:0000256" key="4">
    <source>
        <dbReference type="ARBA" id="ARBA00022980"/>
    </source>
</evidence>
<evidence type="ECO:0000313" key="9">
    <source>
        <dbReference type="Proteomes" id="UP000502899"/>
    </source>
</evidence>
<dbReference type="HAMAP" id="MF_01337_B">
    <property type="entry name" value="Ribosomal_uL18_B"/>
    <property type="match status" value="1"/>
</dbReference>
<evidence type="ECO:0000256" key="7">
    <source>
        <dbReference type="HAMAP-Rule" id="MF_01337"/>
    </source>
</evidence>